<feature type="signal peptide" evidence="1">
    <location>
        <begin position="1"/>
        <end position="24"/>
    </location>
</feature>
<dbReference type="EMBL" id="JAANOH010000003">
    <property type="protein sequence ID" value="MCZ2475541.1"/>
    <property type="molecule type" value="Genomic_DNA"/>
</dbReference>
<protein>
    <submittedName>
        <fullName evidence="2">Uncharacterized protein</fullName>
    </submittedName>
</protein>
<organism evidence="2 3">
    <name type="scientific">Aquirufa ecclesiirivi</name>
    <dbReference type="NCBI Taxonomy" id="2715124"/>
    <lineage>
        <taxon>Bacteria</taxon>
        <taxon>Pseudomonadati</taxon>
        <taxon>Bacteroidota</taxon>
        <taxon>Cytophagia</taxon>
        <taxon>Cytophagales</taxon>
        <taxon>Flectobacillaceae</taxon>
        <taxon>Aquirufa</taxon>
    </lineage>
</organism>
<feature type="chain" id="PRO_5046586284" evidence="1">
    <location>
        <begin position="25"/>
        <end position="129"/>
    </location>
</feature>
<gene>
    <name evidence="2" type="ORF">G9H61_08795</name>
</gene>
<accession>A0ABT4JIZ2</accession>
<proteinExistence type="predicted"/>
<sequence>MKQVKIKLVAIFLLLLNSIPFVFAKSDWKEKDQFHEVMSQTFHPAEEGNFKPIRARSEEMLTKALAWQKSSIPKEFKKQKDIQLQLDKLAMGVKSLRNKIQQGVNDDVIKADLVALHDVFHEIVGLCKE</sequence>
<name>A0ABT4JIZ2_9BACT</name>
<keyword evidence="1" id="KW-0732">Signal</keyword>
<dbReference type="RefSeq" id="WP_166374414.1">
    <property type="nucleotide sequence ID" value="NZ_CBCRZM010000003.1"/>
</dbReference>
<reference evidence="2 3" key="1">
    <citation type="submission" date="2020-03" db="EMBL/GenBank/DDBJ databases">
        <authorList>
            <person name="Pitt A."/>
            <person name="Hahn M.W."/>
        </authorList>
    </citation>
    <scope>NUCLEOTIDE SEQUENCE [LARGE SCALE GENOMIC DNA]</scope>
    <source>
        <strain evidence="2 3">5A-MARBSE</strain>
    </source>
</reference>
<keyword evidence="3" id="KW-1185">Reference proteome</keyword>
<evidence type="ECO:0000256" key="1">
    <source>
        <dbReference type="SAM" id="SignalP"/>
    </source>
</evidence>
<evidence type="ECO:0000313" key="3">
    <source>
        <dbReference type="Proteomes" id="UP001321186"/>
    </source>
</evidence>
<comment type="caution">
    <text evidence="2">The sequence shown here is derived from an EMBL/GenBank/DDBJ whole genome shotgun (WGS) entry which is preliminary data.</text>
</comment>
<dbReference type="Proteomes" id="UP001321186">
    <property type="component" value="Unassembled WGS sequence"/>
</dbReference>
<evidence type="ECO:0000313" key="2">
    <source>
        <dbReference type="EMBL" id="MCZ2475541.1"/>
    </source>
</evidence>